<evidence type="ECO:0000256" key="8">
    <source>
        <dbReference type="ARBA" id="ARBA00022989"/>
    </source>
</evidence>
<dbReference type="Pfam" id="PF00528">
    <property type="entry name" value="BPD_transp_1"/>
    <property type="match status" value="1"/>
</dbReference>
<evidence type="ECO:0000256" key="9">
    <source>
        <dbReference type="ARBA" id="ARBA00023136"/>
    </source>
</evidence>
<comment type="similarity">
    <text evidence="3">Belongs to the binding-protein-dependent transport system permease family. HisMQ subfamily.</text>
</comment>
<evidence type="ECO:0000256" key="3">
    <source>
        <dbReference type="ARBA" id="ARBA00010072"/>
    </source>
</evidence>
<organism evidence="12 13">
    <name type="scientific">Candidatus Doriopsillibacter californiensis</name>
    <dbReference type="NCBI Taxonomy" id="2970740"/>
    <lineage>
        <taxon>Bacteria</taxon>
        <taxon>Pseudomonadati</taxon>
        <taxon>Pseudomonadota</taxon>
        <taxon>Gammaproteobacteria</taxon>
        <taxon>Candidatus Tethybacterales</taxon>
        <taxon>Candidatus Persebacteraceae</taxon>
        <taxon>Candidatus Doriopsillibacter</taxon>
    </lineage>
</organism>
<comment type="caution">
    <text evidence="12">The sequence shown here is derived from an EMBL/GenBank/DDBJ whole genome shotgun (WGS) entry which is preliminary data.</text>
</comment>
<protein>
    <submittedName>
        <fullName evidence="12">Amino acid ABC transporter permease</fullName>
    </submittedName>
</protein>
<evidence type="ECO:0000256" key="6">
    <source>
        <dbReference type="ARBA" id="ARBA00022692"/>
    </source>
</evidence>
<feature type="domain" description="ABC transmembrane type-1" evidence="11">
    <location>
        <begin position="42"/>
        <end position="229"/>
    </location>
</feature>
<keyword evidence="13" id="KW-1185">Reference proteome</keyword>
<evidence type="ECO:0000313" key="13">
    <source>
        <dbReference type="Proteomes" id="UP001168167"/>
    </source>
</evidence>
<dbReference type="Proteomes" id="UP001168167">
    <property type="component" value="Unassembled WGS sequence"/>
</dbReference>
<keyword evidence="6 10" id="KW-0812">Transmembrane</keyword>
<comment type="function">
    <text evidence="1">Part of the binding-protein-dependent transport system for glutamine; probably responsible for the translocation of the substrate across the membrane.</text>
</comment>
<dbReference type="SUPFAM" id="SSF161098">
    <property type="entry name" value="MetI-like"/>
    <property type="match status" value="1"/>
</dbReference>
<comment type="subcellular location">
    <subcellularLocation>
        <location evidence="2">Cell inner membrane</location>
        <topology evidence="2">Multi-pass membrane protein</topology>
    </subcellularLocation>
    <subcellularLocation>
        <location evidence="10">Cell membrane</location>
        <topology evidence="10">Multi-pass membrane protein</topology>
    </subcellularLocation>
</comment>
<dbReference type="CDD" id="cd06261">
    <property type="entry name" value="TM_PBP2"/>
    <property type="match status" value="1"/>
</dbReference>
<dbReference type="InterPro" id="IPR035906">
    <property type="entry name" value="MetI-like_sf"/>
</dbReference>
<dbReference type="PROSITE" id="PS50928">
    <property type="entry name" value="ABC_TM1"/>
    <property type="match status" value="1"/>
</dbReference>
<evidence type="ECO:0000256" key="2">
    <source>
        <dbReference type="ARBA" id="ARBA00004429"/>
    </source>
</evidence>
<dbReference type="NCBIfam" id="TIGR01726">
    <property type="entry name" value="HEQRo_perm_3TM"/>
    <property type="match status" value="1"/>
</dbReference>
<evidence type="ECO:0000256" key="4">
    <source>
        <dbReference type="ARBA" id="ARBA00022448"/>
    </source>
</evidence>
<keyword evidence="7" id="KW-0029">Amino-acid transport</keyword>
<sequence length="240" mass="26758">MVIAFYRGVVDMDYRWRWGRLWRYILREEDGGWVPGPLLYGAMTTIKISLLAAALAVVFGLLTTAARVSPQRSFRGLASGYANIMRCTPLLVQLYLWYFIVGSAFGWEQFTIGVFALALFEGAFAAEIFRAGIINVPQAQIDAAQALGLSRARRWRLIIIPQALPLVLPPLANLFVSLIKHSSIVTVIAIADLTDAARNLVSETFLTFEIWLIVGALYVAVCLPLALILGRWETRVQKNK</sequence>
<dbReference type="PANTHER" id="PTHR30614:SF20">
    <property type="entry name" value="GLUTAMINE TRANSPORT SYSTEM PERMEASE PROTEIN GLNP"/>
    <property type="match status" value="1"/>
</dbReference>
<dbReference type="PANTHER" id="PTHR30614">
    <property type="entry name" value="MEMBRANE COMPONENT OF AMINO ACID ABC TRANSPORTER"/>
    <property type="match status" value="1"/>
</dbReference>
<keyword evidence="4 10" id="KW-0813">Transport</keyword>
<accession>A0ABT7QK39</accession>
<evidence type="ECO:0000256" key="1">
    <source>
        <dbReference type="ARBA" id="ARBA00003159"/>
    </source>
</evidence>
<reference evidence="12" key="2">
    <citation type="journal article" date="2023" name="Microbiome">
        <title>Synthase-selected sorting approach identifies a beta-lactone synthase in a nudibranch symbiotic bacterium.</title>
        <authorList>
            <person name="Dzunkova M."/>
            <person name="La Clair J.J."/>
            <person name="Tyml T."/>
            <person name="Doud D."/>
            <person name="Schulz F."/>
            <person name="Piquer-Esteban S."/>
            <person name="Porcel Sanchis D."/>
            <person name="Osborn A."/>
            <person name="Robinson D."/>
            <person name="Louie K.B."/>
            <person name="Bowen B.P."/>
            <person name="Bowers R.M."/>
            <person name="Lee J."/>
            <person name="Arnau V."/>
            <person name="Diaz-Villanueva W."/>
            <person name="Stepanauskas R."/>
            <person name="Gosliner T."/>
            <person name="Date S.V."/>
            <person name="Northen T.R."/>
            <person name="Cheng J.F."/>
            <person name="Burkart M.D."/>
            <person name="Woyke T."/>
        </authorList>
    </citation>
    <scope>NUCLEOTIDE SEQUENCE</scope>
    <source>
        <strain evidence="12">Df01</strain>
    </source>
</reference>
<feature type="transmembrane region" description="Helical" evidence="10">
    <location>
        <begin position="38"/>
        <end position="62"/>
    </location>
</feature>
<keyword evidence="8 10" id="KW-1133">Transmembrane helix</keyword>
<feature type="transmembrane region" description="Helical" evidence="10">
    <location>
        <begin position="157"/>
        <end position="179"/>
    </location>
</feature>
<reference evidence="12" key="1">
    <citation type="submission" date="2022-08" db="EMBL/GenBank/DDBJ databases">
        <authorList>
            <person name="Dzunkova M."/>
            <person name="La Clair J."/>
            <person name="Tyml T."/>
            <person name="Doud D."/>
            <person name="Schulz F."/>
            <person name="Piquer S."/>
            <person name="Porcel Sanchis D."/>
            <person name="Osborn A."/>
            <person name="Robinson D."/>
            <person name="Louie K.B."/>
            <person name="Bowen B.P."/>
            <person name="Bowers R."/>
            <person name="Lee J."/>
            <person name="Arnau Llombart V."/>
            <person name="Diaz Villanueva W."/>
            <person name="Gosliner T."/>
            <person name="Northen T."/>
            <person name="Cheng J.-F."/>
            <person name="Burkart M.D."/>
            <person name="Woyke T."/>
        </authorList>
    </citation>
    <scope>NUCLEOTIDE SEQUENCE</scope>
    <source>
        <strain evidence="12">Df01</strain>
    </source>
</reference>
<gene>
    <name evidence="12" type="ORF">NQX30_01560</name>
</gene>
<feature type="transmembrane region" description="Helical" evidence="10">
    <location>
        <begin position="112"/>
        <end position="136"/>
    </location>
</feature>
<proteinExistence type="inferred from homology"/>
<dbReference type="InterPro" id="IPR000515">
    <property type="entry name" value="MetI-like"/>
</dbReference>
<dbReference type="InterPro" id="IPR010065">
    <property type="entry name" value="AA_ABC_transptr_permease_3TM"/>
</dbReference>
<evidence type="ECO:0000313" key="12">
    <source>
        <dbReference type="EMBL" id="MDM5147072.1"/>
    </source>
</evidence>
<feature type="transmembrane region" description="Helical" evidence="10">
    <location>
        <begin position="210"/>
        <end position="230"/>
    </location>
</feature>
<keyword evidence="9 10" id="KW-0472">Membrane</keyword>
<dbReference type="EMBL" id="JANQAO010000001">
    <property type="protein sequence ID" value="MDM5147072.1"/>
    <property type="molecule type" value="Genomic_DNA"/>
</dbReference>
<evidence type="ECO:0000256" key="10">
    <source>
        <dbReference type="RuleBase" id="RU363032"/>
    </source>
</evidence>
<evidence type="ECO:0000256" key="5">
    <source>
        <dbReference type="ARBA" id="ARBA00022475"/>
    </source>
</evidence>
<dbReference type="Gene3D" id="1.10.3720.10">
    <property type="entry name" value="MetI-like"/>
    <property type="match status" value="1"/>
</dbReference>
<keyword evidence="5" id="KW-1003">Cell membrane</keyword>
<name>A0ABT7QK39_9GAMM</name>
<evidence type="ECO:0000259" key="11">
    <source>
        <dbReference type="PROSITE" id="PS50928"/>
    </source>
</evidence>
<evidence type="ECO:0000256" key="7">
    <source>
        <dbReference type="ARBA" id="ARBA00022970"/>
    </source>
</evidence>
<dbReference type="InterPro" id="IPR043429">
    <property type="entry name" value="ArtM/GltK/GlnP/TcyL/YhdX-like"/>
</dbReference>